<dbReference type="InterPro" id="IPR000182">
    <property type="entry name" value="GNAT_dom"/>
</dbReference>
<organism evidence="2 3">
    <name type="scientific">Sporolactobacillus inulinus CASD</name>
    <dbReference type="NCBI Taxonomy" id="1069536"/>
    <lineage>
        <taxon>Bacteria</taxon>
        <taxon>Bacillati</taxon>
        <taxon>Bacillota</taxon>
        <taxon>Bacilli</taxon>
        <taxon>Bacillales</taxon>
        <taxon>Sporolactobacillaceae</taxon>
        <taxon>Sporolactobacillus</taxon>
    </lineage>
</organism>
<dbReference type="PANTHER" id="PTHR43415:SF3">
    <property type="entry name" value="GNAT-FAMILY ACETYLTRANSFERASE"/>
    <property type="match status" value="1"/>
</dbReference>
<dbReference type="PROSITE" id="PS51186">
    <property type="entry name" value="GNAT"/>
    <property type="match status" value="1"/>
</dbReference>
<feature type="domain" description="N-acetyltransferase" evidence="1">
    <location>
        <begin position="1"/>
        <end position="152"/>
    </location>
</feature>
<keyword evidence="3" id="KW-1185">Reference proteome</keyword>
<name>A0A0U1QN83_9BACL</name>
<accession>A0A0U1QN83</accession>
<dbReference type="Pfam" id="PF00583">
    <property type="entry name" value="Acetyltransf_1"/>
    <property type="match status" value="1"/>
</dbReference>
<evidence type="ECO:0000313" key="3">
    <source>
        <dbReference type="Proteomes" id="UP000035553"/>
    </source>
</evidence>
<dbReference type="GO" id="GO:0016747">
    <property type="term" value="F:acyltransferase activity, transferring groups other than amino-acyl groups"/>
    <property type="evidence" value="ECO:0007669"/>
    <property type="project" value="InterPro"/>
</dbReference>
<evidence type="ECO:0000313" key="2">
    <source>
        <dbReference type="EMBL" id="KLI02264.1"/>
    </source>
</evidence>
<dbReference type="SUPFAM" id="SSF55729">
    <property type="entry name" value="Acyl-CoA N-acyltransferases (Nat)"/>
    <property type="match status" value="1"/>
</dbReference>
<sequence>MNIVPMNRQYADEYLHWQYKEPYTFYNIPPEGIEETDHEIFDDPSIHYFSVLKDGRLFGIYSYVEIEDGLEIGLGICPEETGKGNGKRFVSECLEFGRNYFNYQGTFTLDVVEFNRRAIHLYKQLGFIETGGASRLSFGKSVTFIKMELGAT</sequence>
<evidence type="ECO:0000259" key="1">
    <source>
        <dbReference type="PROSITE" id="PS51186"/>
    </source>
</evidence>
<comment type="caution">
    <text evidence="2">The sequence shown here is derived from an EMBL/GenBank/DDBJ whole genome shotgun (WGS) entry which is preliminary data.</text>
</comment>
<dbReference type="EMBL" id="AFVQ02000112">
    <property type="protein sequence ID" value="KLI02264.1"/>
    <property type="molecule type" value="Genomic_DNA"/>
</dbReference>
<dbReference type="PANTHER" id="PTHR43415">
    <property type="entry name" value="SPERMIDINE N(1)-ACETYLTRANSFERASE"/>
    <property type="match status" value="1"/>
</dbReference>
<proteinExistence type="predicted"/>
<dbReference type="OrthoDB" id="423921at2"/>
<dbReference type="RefSeq" id="WP_010023982.1">
    <property type="nucleotide sequence ID" value="NZ_AFVQ02000112.1"/>
</dbReference>
<dbReference type="Proteomes" id="UP000035553">
    <property type="component" value="Unassembled WGS sequence"/>
</dbReference>
<protein>
    <recommendedName>
        <fullName evidence="1">N-acetyltransferase domain-containing protein</fullName>
    </recommendedName>
</protein>
<dbReference type="InterPro" id="IPR016181">
    <property type="entry name" value="Acyl_CoA_acyltransferase"/>
</dbReference>
<gene>
    <name evidence="2" type="ORF">SINU_08985</name>
</gene>
<dbReference type="STRING" id="1069536.SINU_08985"/>
<reference evidence="2 3" key="1">
    <citation type="journal article" date="2011" name="J. Bacteriol.">
        <title>Draft genome sequence of Sporolactobacillus inulinus strain CASD, an efficient D-lactic acid-producing bacterium with high-concentration lactate tolerance capability.</title>
        <authorList>
            <person name="Yu B."/>
            <person name="Su F."/>
            <person name="Wang L."/>
            <person name="Xu K."/>
            <person name="Zhao B."/>
            <person name="Xu P."/>
        </authorList>
    </citation>
    <scope>NUCLEOTIDE SEQUENCE [LARGE SCALE GENOMIC DNA]</scope>
    <source>
        <strain evidence="2 3">CASD</strain>
    </source>
</reference>
<dbReference type="Gene3D" id="3.40.630.30">
    <property type="match status" value="1"/>
</dbReference>
<dbReference type="AlphaFoldDB" id="A0A0U1QN83"/>